<dbReference type="Gene3D" id="3.40.50.300">
    <property type="entry name" value="P-loop containing nucleotide triphosphate hydrolases"/>
    <property type="match status" value="1"/>
</dbReference>
<dbReference type="PANTHER" id="PTHR32046">
    <property type="entry name" value="G DOMAIN-CONTAINING PROTEIN"/>
    <property type="match status" value="1"/>
</dbReference>
<protein>
    <submittedName>
        <fullName evidence="7">EngC GTPase domain-containing protein</fullName>
    </submittedName>
</protein>
<evidence type="ECO:0000256" key="1">
    <source>
        <dbReference type="ARBA" id="ARBA00008535"/>
    </source>
</evidence>
<dbReference type="SUPFAM" id="SSF52540">
    <property type="entry name" value="P-loop containing nucleoside triphosphate hydrolases"/>
    <property type="match status" value="1"/>
</dbReference>
<dbReference type="Proteomes" id="UP000887578">
    <property type="component" value="Unplaced"/>
</dbReference>
<reference evidence="7" key="1">
    <citation type="submission" date="2022-11" db="UniProtKB">
        <authorList>
            <consortium name="WormBaseParasite"/>
        </authorList>
    </citation>
    <scope>IDENTIFICATION</scope>
</reference>
<feature type="region of interest" description="Disordered" evidence="3">
    <location>
        <begin position="395"/>
        <end position="433"/>
    </location>
</feature>
<proteinExistence type="inferred from homology"/>
<dbReference type="Pfam" id="PF26633">
    <property type="entry name" value="DUF8206"/>
    <property type="match status" value="1"/>
</dbReference>
<dbReference type="WBParaSite" id="PDA_v2.g11892.t1">
    <property type="protein sequence ID" value="PDA_v2.g11892.t1"/>
    <property type="gene ID" value="PDA_v2.g11892"/>
</dbReference>
<evidence type="ECO:0000259" key="5">
    <source>
        <dbReference type="Pfam" id="PF26633"/>
    </source>
</evidence>
<dbReference type="AlphaFoldDB" id="A0A914PAZ2"/>
<dbReference type="PANTHER" id="PTHR32046:SF11">
    <property type="entry name" value="IMMUNE-ASSOCIATED NUCLEOTIDE-BINDING PROTEIN 10-LIKE"/>
    <property type="match status" value="1"/>
</dbReference>
<accession>A0A914PAZ2</accession>
<comment type="similarity">
    <text evidence="1">Belongs to the TRAFAC class TrmE-Era-EngA-EngB-Septin-like GTPase superfamily. AIG1/Toc34/Toc159-like paraseptin GTPase family. IAN subfamily.</text>
</comment>
<keyword evidence="2" id="KW-0547">Nucleotide-binding</keyword>
<evidence type="ECO:0000259" key="4">
    <source>
        <dbReference type="Pfam" id="PF04548"/>
    </source>
</evidence>
<organism evidence="6 7">
    <name type="scientific">Panagrolaimus davidi</name>
    <dbReference type="NCBI Taxonomy" id="227884"/>
    <lineage>
        <taxon>Eukaryota</taxon>
        <taxon>Metazoa</taxon>
        <taxon>Ecdysozoa</taxon>
        <taxon>Nematoda</taxon>
        <taxon>Chromadorea</taxon>
        <taxon>Rhabditida</taxon>
        <taxon>Tylenchina</taxon>
        <taxon>Panagrolaimomorpha</taxon>
        <taxon>Panagrolaimoidea</taxon>
        <taxon>Panagrolaimidae</taxon>
        <taxon>Panagrolaimus</taxon>
    </lineage>
</organism>
<name>A0A914PAZ2_9BILA</name>
<dbReference type="GO" id="GO:0005525">
    <property type="term" value="F:GTP binding"/>
    <property type="evidence" value="ECO:0007669"/>
    <property type="project" value="InterPro"/>
</dbReference>
<dbReference type="InterPro" id="IPR027417">
    <property type="entry name" value="P-loop_NTPase"/>
</dbReference>
<dbReference type="InterPro" id="IPR058519">
    <property type="entry name" value="DUF8206"/>
</dbReference>
<sequence length="919" mass="104762">MENQTPKICAEPIESKNTMSMKNKEEKNLQNDPIDLIQEAVLFANSLNEKLKSLNEVDAELFMKNFEKNVLLLPKTTVKPASNPSNQLPAQCSDNSVHDFFLLDSDDTAANENGEDNAAINQGMTLFGTSMKPPQITKNELEWHFLTTKNENNKPQSSKTKNEEKRSNLIFPTNNSLLFESLYNEMKDVNDDDSSLNEISKSYPKENVSSSISNMGSGVPMEEMKKSNITSIQVGFESDDSTSKIIESPKAYRFNEKEENNRKSNMSQKFYEQLNDMKHGSIFKRTSPSKAQTENVIGQKNDWLQKTLDQMLNERKSEPIFQLTKKEVCQSTKCHDIKKIDASVRKTSAERKNDPTADRYQQKLYSEAVNEGIISERLTTLSNDSTPPQLVKNHQTNIADKKEKFGPISNRKPRSSSTNRHENLETTTNVTENSKKEKLDYSYRQYIAKQDTLVSRSLELQAVQTQVSNVTQQQNDWLQIGNSRLQKNNKKSINILVLGQTGVGKSTWINAFANYLTYGTLEEAIAAEAPVCVIPTKFSLFDENYQRHDILLGNHSNEVFSDKGQSATQNAKTYLFERDEYDIYIIDTPGMNDTRGSKQDDENVQKILRVISPFKELHAICFLFKANESRLTQSFKYCISKLLGNLSKSALNNACFVFTNARGTFYKPGDTMGPLKTYFKELELKDNLSVTINDSNTFCLDNEAFRFICAYFSKIQFGQPEIKTYADSWKHSSNEIIRLLNHAARLRPHSTSETLSINETRTWILQLVNPVIDVSGTIQTNLYKLEEQIHDLEATQNNVEDLKKRAAIPITSLETVRLPEPQTVCTSSKCIDFQMIDGNLQQIYKTVCHKNCTLPHSDTSQKHDPNLKHCAAFRGDKCIECHCSITEHIRIFYEQRIITRHLEAQTIQNSLATEDIQKR</sequence>
<evidence type="ECO:0000313" key="6">
    <source>
        <dbReference type="Proteomes" id="UP000887578"/>
    </source>
</evidence>
<evidence type="ECO:0000313" key="7">
    <source>
        <dbReference type="WBParaSite" id="PDA_v2.g11892.t1"/>
    </source>
</evidence>
<evidence type="ECO:0000256" key="3">
    <source>
        <dbReference type="SAM" id="MobiDB-lite"/>
    </source>
</evidence>
<dbReference type="InterPro" id="IPR006703">
    <property type="entry name" value="G_AIG1"/>
</dbReference>
<dbReference type="Pfam" id="PF04548">
    <property type="entry name" value="AIG1"/>
    <property type="match status" value="1"/>
</dbReference>
<feature type="domain" description="AIG1-type G" evidence="4">
    <location>
        <begin position="558"/>
        <end position="661"/>
    </location>
</feature>
<feature type="domain" description="DUF8206" evidence="5">
    <location>
        <begin position="818"/>
        <end position="894"/>
    </location>
</feature>
<keyword evidence="6" id="KW-1185">Reference proteome</keyword>
<evidence type="ECO:0000256" key="2">
    <source>
        <dbReference type="ARBA" id="ARBA00022741"/>
    </source>
</evidence>